<keyword evidence="3" id="KW-0560">Oxidoreductase</keyword>
<evidence type="ECO:0000256" key="2">
    <source>
        <dbReference type="ARBA" id="ARBA00022723"/>
    </source>
</evidence>
<dbReference type="Gene3D" id="2.60.40.420">
    <property type="entry name" value="Cupredoxins - blue copper proteins"/>
    <property type="match status" value="4"/>
</dbReference>
<dbReference type="InterPro" id="IPR011706">
    <property type="entry name" value="Cu-oxidase_C"/>
</dbReference>
<dbReference type="GO" id="GO:0005507">
    <property type="term" value="F:copper ion binding"/>
    <property type="evidence" value="ECO:0007669"/>
    <property type="project" value="InterPro"/>
</dbReference>
<dbReference type="InterPro" id="IPR011707">
    <property type="entry name" value="Cu-oxidase-like_N"/>
</dbReference>
<accession>A0A4P7IKB8</accession>
<evidence type="ECO:0000256" key="3">
    <source>
        <dbReference type="ARBA" id="ARBA00023002"/>
    </source>
</evidence>
<proteinExistence type="inferred from homology"/>
<name>A0A4P7IKB8_9ACTN</name>
<dbReference type="Pfam" id="PF07731">
    <property type="entry name" value="Cu-oxidase_2"/>
    <property type="match status" value="1"/>
</dbReference>
<feature type="region of interest" description="Disordered" evidence="4">
    <location>
        <begin position="247"/>
        <end position="267"/>
    </location>
</feature>
<dbReference type="Pfam" id="PF07732">
    <property type="entry name" value="Cu-oxidase_3"/>
    <property type="match status" value="1"/>
</dbReference>
<dbReference type="InterPro" id="IPR002355">
    <property type="entry name" value="Cu_oxidase_Cu_BS"/>
</dbReference>
<feature type="domain" description="Plastocyanin-like" evidence="5">
    <location>
        <begin position="528"/>
        <end position="639"/>
    </location>
</feature>
<dbReference type="Proteomes" id="UP000294853">
    <property type="component" value="Chromosome"/>
</dbReference>
<dbReference type="EMBL" id="CP038436">
    <property type="protein sequence ID" value="QBX57260.1"/>
    <property type="molecule type" value="Genomic_DNA"/>
</dbReference>
<keyword evidence="9" id="KW-1185">Reference proteome</keyword>
<evidence type="ECO:0000259" key="6">
    <source>
        <dbReference type="Pfam" id="PF07732"/>
    </source>
</evidence>
<evidence type="ECO:0000259" key="5">
    <source>
        <dbReference type="Pfam" id="PF07731"/>
    </source>
</evidence>
<dbReference type="OrthoDB" id="345021at2"/>
<evidence type="ECO:0000259" key="7">
    <source>
        <dbReference type="Pfam" id="PF13473"/>
    </source>
</evidence>
<comment type="similarity">
    <text evidence="1">Belongs to the multicopper oxidase family.</text>
</comment>
<dbReference type="InterPro" id="IPR045087">
    <property type="entry name" value="Cu-oxidase_fam"/>
</dbReference>
<evidence type="ECO:0000313" key="8">
    <source>
        <dbReference type="EMBL" id="QBX57260.1"/>
    </source>
</evidence>
<dbReference type="KEGG" id="nsn:EXE58_18735"/>
<feature type="domain" description="Plastocyanin-like" evidence="6">
    <location>
        <begin position="207"/>
        <end position="323"/>
    </location>
</feature>
<dbReference type="SUPFAM" id="SSF49503">
    <property type="entry name" value="Cupredoxins"/>
    <property type="match status" value="4"/>
</dbReference>
<dbReference type="Pfam" id="PF13473">
    <property type="entry name" value="Cupredoxin_1"/>
    <property type="match status" value="1"/>
</dbReference>
<evidence type="ECO:0000313" key="9">
    <source>
        <dbReference type="Proteomes" id="UP000294853"/>
    </source>
</evidence>
<organism evidence="8 9">
    <name type="scientific">Nocardioides seonyuensis</name>
    <dbReference type="NCBI Taxonomy" id="2518371"/>
    <lineage>
        <taxon>Bacteria</taxon>
        <taxon>Bacillati</taxon>
        <taxon>Actinomycetota</taxon>
        <taxon>Actinomycetes</taxon>
        <taxon>Propionibacteriales</taxon>
        <taxon>Nocardioidaceae</taxon>
        <taxon>Nocardioides</taxon>
    </lineage>
</organism>
<evidence type="ECO:0008006" key="10">
    <source>
        <dbReference type="Google" id="ProtNLM"/>
    </source>
</evidence>
<sequence>MVRHSAAGGPDHYSRGPQGIVAATPVSHNLQMGISDFGRGSLFFAVLVALALALAPSSAGPGGALTAAADPAPQLATILIELGGAATGYATPNVAVAQGGEVTVVNNDSMAHTVTSDAVGTDGDPLFHVVVPARTTRTLVIARLAGGKYAFFCGFHPSMRGTLTIEGDATGEIPTSPPFDQPLRIPKVLTGNNVTIPMRMGKVRVMASGPRTRMWTYAGSFPGPTIKRPTGRATKVTFVHQLPRKAGSMSVHNHGGHQSSRDDGQPTRYLIGKGGRRTYTYPLTDFGAPVPAYFAFYHDHKMDVTARNNWRGLQGMFLVTDPRERRLRLPTGKFDVPLHFSDRSFTRKNQLTNPFPSPGRGMHHWMNGPKAPPNDATVGSRILVNGQYAPYLRVKPGLYRLRLLNASLFSAYDFALSNGSPFVQVGTGNGLLPKSVVRQDLLLGPAQRADVIVDFRRQRGENVLLRTIPRSDDTTGTGSRSATLMQFRVRGSTDQTARIPARLTKIENIKAPRKVAKTWTFGLSETGRGSFWSINGKMFDPGRVDHKVRMNSVERWRLRNVSDMTHYVHLHEERWQTLSRNGDKPPPWEKGYEDTWRLDPGETVDVFARFTDYPGLFMVHCHMLNHEDHGMMAQFKVLPTRSP</sequence>
<evidence type="ECO:0000256" key="1">
    <source>
        <dbReference type="ARBA" id="ARBA00010609"/>
    </source>
</evidence>
<dbReference type="PANTHER" id="PTHR48267:SF1">
    <property type="entry name" value="BILIRUBIN OXIDASE"/>
    <property type="match status" value="1"/>
</dbReference>
<keyword evidence="2" id="KW-0479">Metal-binding</keyword>
<evidence type="ECO:0000256" key="4">
    <source>
        <dbReference type="SAM" id="MobiDB-lite"/>
    </source>
</evidence>
<protein>
    <recommendedName>
        <fullName evidence="10">Copper oxidase</fullName>
    </recommendedName>
</protein>
<feature type="domain" description="EfeO-type cupredoxin-like" evidence="7">
    <location>
        <begin position="87"/>
        <end position="165"/>
    </location>
</feature>
<dbReference type="GO" id="GO:0016491">
    <property type="term" value="F:oxidoreductase activity"/>
    <property type="evidence" value="ECO:0007669"/>
    <property type="project" value="UniProtKB-KW"/>
</dbReference>
<dbReference type="InterPro" id="IPR028096">
    <property type="entry name" value="EfeO_Cupredoxin"/>
</dbReference>
<dbReference type="PANTHER" id="PTHR48267">
    <property type="entry name" value="CUPREDOXIN SUPERFAMILY PROTEIN"/>
    <property type="match status" value="1"/>
</dbReference>
<dbReference type="PROSITE" id="PS00080">
    <property type="entry name" value="MULTICOPPER_OXIDASE2"/>
    <property type="match status" value="1"/>
</dbReference>
<reference evidence="8 9" key="1">
    <citation type="submission" date="2019-03" db="EMBL/GenBank/DDBJ databases">
        <title>Three New Species of Nocardioides, Nocardioides euryhalodurans sp. nov., Nocardioides seonyuensis sp. nov. and Nocardioides eburneoflavus sp. nov. Iolated from Soil.</title>
        <authorList>
            <person name="Roh S.G."/>
            <person name="Lee C."/>
            <person name="Kim M.-K."/>
            <person name="Kim S.B."/>
        </authorList>
    </citation>
    <scope>NUCLEOTIDE SEQUENCE [LARGE SCALE GENOMIC DNA]</scope>
    <source>
        <strain evidence="8 9">MMS17-SY207-3</strain>
    </source>
</reference>
<dbReference type="InterPro" id="IPR008972">
    <property type="entry name" value="Cupredoxin"/>
</dbReference>
<gene>
    <name evidence="8" type="ORF">EXE58_18735</name>
</gene>
<dbReference type="AlphaFoldDB" id="A0A4P7IKB8"/>